<organism evidence="1 2">
    <name type="scientific">Brooklawnia cerclae</name>
    <dbReference type="NCBI Taxonomy" id="349934"/>
    <lineage>
        <taxon>Bacteria</taxon>
        <taxon>Bacillati</taxon>
        <taxon>Actinomycetota</taxon>
        <taxon>Actinomycetes</taxon>
        <taxon>Propionibacteriales</taxon>
        <taxon>Propionibacteriaceae</taxon>
        <taxon>Brooklawnia</taxon>
    </lineage>
</organism>
<name>A0ABX0SEB7_9ACTN</name>
<dbReference type="NCBIfam" id="TIGR03624">
    <property type="entry name" value="putative hydrolase"/>
    <property type="match status" value="1"/>
</dbReference>
<dbReference type="Proteomes" id="UP000749311">
    <property type="component" value="Unassembled WGS sequence"/>
</dbReference>
<dbReference type="InterPro" id="IPR018766">
    <property type="entry name" value="Zinicin_2"/>
</dbReference>
<dbReference type="NCBIfam" id="TIGR03883">
    <property type="entry name" value="DUF2342_F420"/>
    <property type="match status" value="1"/>
</dbReference>
<protein>
    <submittedName>
        <fullName evidence="1">Coenzyme F420 biosynthesis associated uncharacterized protein</fullName>
    </submittedName>
</protein>
<gene>
    <name evidence="1" type="ORF">FB473_000205</name>
</gene>
<evidence type="ECO:0000313" key="2">
    <source>
        <dbReference type="Proteomes" id="UP000749311"/>
    </source>
</evidence>
<proteinExistence type="predicted"/>
<reference evidence="1 2" key="1">
    <citation type="submission" date="2020-02" db="EMBL/GenBank/DDBJ databases">
        <title>Sequencing the genomes of 1000 actinobacteria strains.</title>
        <authorList>
            <person name="Klenk H.-P."/>
        </authorList>
    </citation>
    <scope>NUCLEOTIDE SEQUENCE [LARGE SCALE GENOMIC DNA]</scope>
    <source>
        <strain evidence="1 2">DSM 19609</strain>
    </source>
</reference>
<keyword evidence="2" id="KW-1185">Reference proteome</keyword>
<dbReference type="RefSeq" id="WP_167164018.1">
    <property type="nucleotide sequence ID" value="NZ_BAAAOO010000012.1"/>
</dbReference>
<dbReference type="SUPFAM" id="SSF55486">
    <property type="entry name" value="Metalloproteases ('zincins'), catalytic domain"/>
    <property type="match status" value="1"/>
</dbReference>
<dbReference type="PANTHER" id="PTHR39420:SF1">
    <property type="entry name" value="HYDROLASE"/>
    <property type="match status" value="1"/>
</dbReference>
<comment type="caution">
    <text evidence="1">The sequence shown here is derived from an EMBL/GenBank/DDBJ whole genome shotgun (WGS) entry which is preliminary data.</text>
</comment>
<dbReference type="Pfam" id="PF10103">
    <property type="entry name" value="Zincin_2"/>
    <property type="match status" value="1"/>
</dbReference>
<dbReference type="PANTHER" id="PTHR39420">
    <property type="match status" value="1"/>
</dbReference>
<sequence length="352" mass="38242">MGALPWIDWDAAERVGAALVPPGPKAERGEMDAVVAELRRDASRATRVIARVSGLPETSDASELVVDRRTLVRANVRTGRAMLAELDQGDRPGTLERIAGRGRGATVGAALAVLGSRVLGQYDPFAPRPVLMLSAPTILAVERHLGVVPRDFRMWVVLHEQTHRVQFANAPWLRDHVVGLVRRVVLAEAESEPFWNELASRLAGIRRDREEGRPFSLRVMDAVSSSQTVAAMDDMTAVMSLVEGHADVMMDRAGPSVIPTVRTIRARFDQRRSQGGITGLINRLLGLDAKLAQYSDGAEFCRRVIDAVGVEGLNSAFSSASRLPSLPELLHPEQWLARVHPRASTAAGDGQA</sequence>
<dbReference type="InterPro" id="IPR022454">
    <property type="entry name" value="CHP03883_F420-assoc"/>
</dbReference>
<dbReference type="Gene3D" id="1.20.150.30">
    <property type="entry name" value="Zincin-like metallopeptidase, N-terminal domain"/>
    <property type="match status" value="1"/>
</dbReference>
<dbReference type="InterPro" id="IPR042271">
    <property type="entry name" value="Zinicin_2_N"/>
</dbReference>
<dbReference type="EMBL" id="JAAMOZ010000001">
    <property type="protein sequence ID" value="NIH55560.1"/>
    <property type="molecule type" value="Genomic_DNA"/>
</dbReference>
<accession>A0ABX0SEB7</accession>
<evidence type="ECO:0000313" key="1">
    <source>
        <dbReference type="EMBL" id="NIH55560.1"/>
    </source>
</evidence>